<dbReference type="Gene3D" id="2.60.40.4070">
    <property type="match status" value="1"/>
</dbReference>
<dbReference type="Pfam" id="PF00127">
    <property type="entry name" value="Copper-bind"/>
    <property type="match status" value="1"/>
</dbReference>
<feature type="domain" description="Blue (type 1) copper" evidence="6">
    <location>
        <begin position="63"/>
        <end position="145"/>
    </location>
</feature>
<dbReference type="PRINTS" id="PR00156">
    <property type="entry name" value="COPPERBLUE"/>
</dbReference>
<evidence type="ECO:0000256" key="3">
    <source>
        <dbReference type="ARBA" id="ARBA00022982"/>
    </source>
</evidence>
<keyword evidence="3" id="KW-0249">Electron transport</keyword>
<gene>
    <name evidence="8" type="ORF">FJY68_10030</name>
</gene>
<evidence type="ECO:0000256" key="1">
    <source>
        <dbReference type="ARBA" id="ARBA00022448"/>
    </source>
</evidence>
<dbReference type="PANTHER" id="PTHR36507:SF1">
    <property type="entry name" value="BLL1555 PROTEIN"/>
    <property type="match status" value="1"/>
</dbReference>
<evidence type="ECO:0000259" key="6">
    <source>
        <dbReference type="Pfam" id="PF00127"/>
    </source>
</evidence>
<evidence type="ECO:0000313" key="9">
    <source>
        <dbReference type="Proteomes" id="UP000779900"/>
    </source>
</evidence>
<dbReference type="SUPFAM" id="SSF49503">
    <property type="entry name" value="Cupredoxins"/>
    <property type="match status" value="1"/>
</dbReference>
<evidence type="ECO:0000313" key="8">
    <source>
        <dbReference type="EMBL" id="MBM3332165.1"/>
    </source>
</evidence>
<dbReference type="EMBL" id="VGIR01000064">
    <property type="protein sequence ID" value="MBM3332165.1"/>
    <property type="molecule type" value="Genomic_DNA"/>
</dbReference>
<sequence>MLYRILFSKVSPKSPRSGPSPQAPGRPRSGLRLVETHQEDPMRLSLMVMSLGLALAWATVVPVSIAEYAFTPTPANVVQGDTVVWTNNGAFTHTSTSGVGGVPDGIWDSGLLGPGASYSRVFNDPGTFPYYCQPHYLSMSGSVVVSPATGFEQNGPDVVTTAHLVAVSPNPFRSATAIRFMPRGKGHVSLSILDAQGRVVRFLDAGLTSATWDGAGRDGHPVPAGVYLLRLDQGGSASYARLVKAR</sequence>
<accession>A0A937XEC6</accession>
<dbReference type="InterPro" id="IPR026444">
    <property type="entry name" value="Secre_tail"/>
</dbReference>
<protein>
    <submittedName>
        <fullName evidence="8">T9SS type A sorting domain-containing protein</fullName>
    </submittedName>
</protein>
<keyword evidence="1" id="KW-0813">Transport</keyword>
<dbReference type="InterPro" id="IPR008972">
    <property type="entry name" value="Cupredoxin"/>
</dbReference>
<evidence type="ECO:0000256" key="2">
    <source>
        <dbReference type="ARBA" id="ARBA00022723"/>
    </source>
</evidence>
<dbReference type="NCBIfam" id="TIGR04183">
    <property type="entry name" value="Por_Secre_tail"/>
    <property type="match status" value="1"/>
</dbReference>
<name>A0A937XEC6_UNCW3</name>
<evidence type="ECO:0000256" key="5">
    <source>
        <dbReference type="SAM" id="MobiDB-lite"/>
    </source>
</evidence>
<dbReference type="GO" id="GO:0009055">
    <property type="term" value="F:electron transfer activity"/>
    <property type="evidence" value="ECO:0007669"/>
    <property type="project" value="InterPro"/>
</dbReference>
<reference evidence="8" key="1">
    <citation type="submission" date="2019-03" db="EMBL/GenBank/DDBJ databases">
        <title>Lake Tanganyika Metagenome-Assembled Genomes (MAGs).</title>
        <authorList>
            <person name="Tran P."/>
        </authorList>
    </citation>
    <scope>NUCLEOTIDE SEQUENCE</scope>
    <source>
        <strain evidence="8">K_DeepCast_150m_m2_040</strain>
    </source>
</reference>
<dbReference type="InterPro" id="IPR025965">
    <property type="entry name" value="FlgD/Vpr_Ig-like"/>
</dbReference>
<dbReference type="GO" id="GO:0005507">
    <property type="term" value="F:copper ion binding"/>
    <property type="evidence" value="ECO:0007669"/>
    <property type="project" value="InterPro"/>
</dbReference>
<dbReference type="Gene3D" id="2.60.40.420">
    <property type="entry name" value="Cupredoxins - blue copper proteins"/>
    <property type="match status" value="1"/>
</dbReference>
<feature type="domain" description="FlgD/Vpr Ig-like" evidence="7">
    <location>
        <begin position="183"/>
        <end position="231"/>
    </location>
</feature>
<dbReference type="InterPro" id="IPR000923">
    <property type="entry name" value="BlueCu_1"/>
</dbReference>
<dbReference type="PANTHER" id="PTHR36507">
    <property type="entry name" value="BLL1555 PROTEIN"/>
    <property type="match status" value="1"/>
</dbReference>
<feature type="region of interest" description="Disordered" evidence="5">
    <location>
        <begin position="10"/>
        <end position="30"/>
    </location>
</feature>
<dbReference type="AlphaFoldDB" id="A0A937XEC6"/>
<dbReference type="InterPro" id="IPR001235">
    <property type="entry name" value="Copper_blue_Plastocyanin"/>
</dbReference>
<dbReference type="InterPro" id="IPR052721">
    <property type="entry name" value="ET_Amicyanin"/>
</dbReference>
<dbReference type="Proteomes" id="UP000779900">
    <property type="component" value="Unassembled WGS sequence"/>
</dbReference>
<comment type="caution">
    <text evidence="8">The sequence shown here is derived from an EMBL/GenBank/DDBJ whole genome shotgun (WGS) entry which is preliminary data.</text>
</comment>
<keyword evidence="4" id="KW-0186">Copper</keyword>
<dbReference type="Pfam" id="PF13860">
    <property type="entry name" value="FlgD_ig"/>
    <property type="match status" value="1"/>
</dbReference>
<proteinExistence type="predicted"/>
<evidence type="ECO:0000259" key="7">
    <source>
        <dbReference type="Pfam" id="PF13860"/>
    </source>
</evidence>
<organism evidence="8 9">
    <name type="scientific">candidate division WOR-3 bacterium</name>
    <dbReference type="NCBI Taxonomy" id="2052148"/>
    <lineage>
        <taxon>Bacteria</taxon>
        <taxon>Bacteria division WOR-3</taxon>
    </lineage>
</organism>
<evidence type="ECO:0000256" key="4">
    <source>
        <dbReference type="ARBA" id="ARBA00023008"/>
    </source>
</evidence>
<keyword evidence="2" id="KW-0479">Metal-binding</keyword>